<dbReference type="InParanoid" id="A8PFS7"/>
<dbReference type="HOGENOM" id="CLU_004544_4_3_1"/>
<dbReference type="SUPFAM" id="SSF101690">
    <property type="entry name" value="PAZ domain"/>
    <property type="match status" value="1"/>
</dbReference>
<dbReference type="Gene3D" id="3.40.50.2300">
    <property type="match status" value="1"/>
</dbReference>
<evidence type="ECO:0000313" key="4">
    <source>
        <dbReference type="Proteomes" id="UP000001861"/>
    </source>
</evidence>
<dbReference type="InterPro" id="IPR036085">
    <property type="entry name" value="PAZ_dom_sf"/>
</dbReference>
<feature type="domain" description="PAZ" evidence="1">
    <location>
        <begin position="187"/>
        <end position="301"/>
    </location>
</feature>
<dbReference type="STRING" id="240176.A8PFS7"/>
<dbReference type="OMA" id="HTHREYK"/>
<dbReference type="EMBL" id="AACS02000002">
    <property type="protein sequence ID" value="EAU80736.2"/>
    <property type="molecule type" value="Genomic_DNA"/>
</dbReference>
<dbReference type="RefSeq" id="XP_001841002.2">
    <property type="nucleotide sequence ID" value="XM_001840950.2"/>
</dbReference>
<dbReference type="PANTHER" id="PTHR22891">
    <property type="entry name" value="EUKARYOTIC TRANSLATION INITIATION FACTOR 2C"/>
    <property type="match status" value="1"/>
</dbReference>
<dbReference type="InterPro" id="IPR003100">
    <property type="entry name" value="PAZ_dom"/>
</dbReference>
<dbReference type="SMART" id="SM01163">
    <property type="entry name" value="DUF1785"/>
    <property type="match status" value="1"/>
</dbReference>
<name>A8PFS7_COPC7</name>
<keyword evidence="4" id="KW-1185">Reference proteome</keyword>
<dbReference type="PROSITE" id="PS50821">
    <property type="entry name" value="PAZ"/>
    <property type="match status" value="1"/>
</dbReference>
<dbReference type="CDD" id="cd02846">
    <property type="entry name" value="PAZ_argonaute_like"/>
    <property type="match status" value="1"/>
</dbReference>
<dbReference type="GO" id="GO:0003723">
    <property type="term" value="F:RNA binding"/>
    <property type="evidence" value="ECO:0007669"/>
    <property type="project" value="InterPro"/>
</dbReference>
<organism evidence="3 4">
    <name type="scientific">Coprinopsis cinerea (strain Okayama-7 / 130 / ATCC MYA-4618 / FGSC 9003)</name>
    <name type="common">Inky cap fungus</name>
    <name type="synonym">Hormographiella aspergillata</name>
    <dbReference type="NCBI Taxonomy" id="240176"/>
    <lineage>
        <taxon>Eukaryota</taxon>
        <taxon>Fungi</taxon>
        <taxon>Dikarya</taxon>
        <taxon>Basidiomycota</taxon>
        <taxon>Agaricomycotina</taxon>
        <taxon>Agaricomycetes</taxon>
        <taxon>Agaricomycetidae</taxon>
        <taxon>Agaricales</taxon>
        <taxon>Agaricineae</taxon>
        <taxon>Psathyrellaceae</taxon>
        <taxon>Coprinopsis</taxon>
    </lineage>
</organism>
<dbReference type="Pfam" id="PF16486">
    <property type="entry name" value="ArgoN"/>
    <property type="match status" value="1"/>
</dbReference>
<dbReference type="Pfam" id="PF08699">
    <property type="entry name" value="ArgoL1"/>
    <property type="match status" value="1"/>
</dbReference>
<dbReference type="VEuPathDB" id="FungiDB:CC1G_04846"/>
<evidence type="ECO:0000313" key="3">
    <source>
        <dbReference type="EMBL" id="EAU80736.2"/>
    </source>
</evidence>
<dbReference type="PROSITE" id="PS50822">
    <property type="entry name" value="PIWI"/>
    <property type="match status" value="1"/>
</dbReference>
<proteinExistence type="predicted"/>
<dbReference type="Pfam" id="PF02171">
    <property type="entry name" value="Piwi"/>
    <property type="match status" value="1"/>
</dbReference>
<sequence>MASQIVHHYDVVFEPESLQRPPTSFKVIDRLMDEFSPGIFPKKVAFDGRKNLVSPGKLKFNGGANAQTFVIILPFNGGSTPGAPVHVRLTHVQEINLEALDNFTSGFGSQTSESITGITVSNIVLRMAANLRYPHFGKHLFIEELGMRSIGGGIELWRGLFQSLRPGIEGLYLNVDLATGMMYKRGTLLDVGIDILDIQGGNASLFTPGHLNFRIDKIKEVEQFITGIQVTVPTTGDRKRRVLGLSTIPANADFFDNNGVSMSVVQYFSGLNHFVQYPGVICARVGSSSTHIPLELCTVTPGQIIRKEVPQNKTDAFVSFARQRPQSRFSLIENGAQLVIRKDSAYLEAFGIDVGVGGPGTAANGLLEVDARKLKAPVLTNGSGSLNKKPAEGPSWNMYQRKVYAACPPITDWVFIVYEVDSQFSIDDMRQSIHGLKDQANRLGIRMDDPRAKYHLNAGTGSIPGQLFQKAKEFVMTFKRRPQLFVVVLPQGGDEIRIGVKHFGNFINPGIATQCLKGFQCRGARPQYWANVMIQVNGKLGGIHAVPNSTTSGSLVDEAIATMLIGADVTHPPPGDQSKHKPSFAAIVWSWDRHYARYRARDSIQRGREEIIQHMKPMAKEAFDDFKKTNGKYPRRVIVLRDGVSESQFREVQKKELAMIKEVLRDLKIKENDCKITYIIVGKRHHIRFNASDPKDRDKSGNAPAGTVIDTDNKFTADGLQQAMHALCYGYASATRALSIPIPIYCKFLVYYSW</sequence>
<dbReference type="Gene3D" id="3.30.420.10">
    <property type="entry name" value="Ribonuclease H-like superfamily/Ribonuclease H"/>
    <property type="match status" value="2"/>
</dbReference>
<accession>A8PFS7</accession>
<dbReference type="Gene3D" id="2.170.260.10">
    <property type="entry name" value="paz domain"/>
    <property type="match status" value="1"/>
</dbReference>
<dbReference type="SUPFAM" id="SSF53098">
    <property type="entry name" value="Ribonuclease H-like"/>
    <property type="match status" value="1"/>
</dbReference>
<dbReference type="SMART" id="SM00950">
    <property type="entry name" value="Piwi"/>
    <property type="match status" value="1"/>
</dbReference>
<comment type="caution">
    <text evidence="3">The sequence shown here is derived from an EMBL/GenBank/DDBJ whole genome shotgun (WGS) entry which is preliminary data.</text>
</comment>
<dbReference type="FunCoup" id="A8PFS7">
    <property type="interactions" value="230"/>
</dbReference>
<dbReference type="eggNOG" id="KOG1041">
    <property type="taxonomic scope" value="Eukaryota"/>
</dbReference>
<dbReference type="InterPro" id="IPR003165">
    <property type="entry name" value="Piwi"/>
</dbReference>
<reference evidence="3 4" key="1">
    <citation type="journal article" date="2010" name="Proc. Natl. Acad. Sci. U.S.A.">
        <title>Insights into evolution of multicellular fungi from the assembled chromosomes of the mushroom Coprinopsis cinerea (Coprinus cinereus).</title>
        <authorList>
            <person name="Stajich J.E."/>
            <person name="Wilke S.K."/>
            <person name="Ahren D."/>
            <person name="Au C.H."/>
            <person name="Birren B.W."/>
            <person name="Borodovsky M."/>
            <person name="Burns C."/>
            <person name="Canback B."/>
            <person name="Casselton L.A."/>
            <person name="Cheng C.K."/>
            <person name="Deng J."/>
            <person name="Dietrich F.S."/>
            <person name="Fargo D.C."/>
            <person name="Farman M.L."/>
            <person name="Gathman A.C."/>
            <person name="Goldberg J."/>
            <person name="Guigo R."/>
            <person name="Hoegger P.J."/>
            <person name="Hooker J.B."/>
            <person name="Huggins A."/>
            <person name="James T.Y."/>
            <person name="Kamada T."/>
            <person name="Kilaru S."/>
            <person name="Kodira C."/>
            <person name="Kues U."/>
            <person name="Kupfer D."/>
            <person name="Kwan H.S."/>
            <person name="Lomsadze A."/>
            <person name="Li W."/>
            <person name="Lilly W.W."/>
            <person name="Ma L.J."/>
            <person name="Mackey A.J."/>
            <person name="Manning G."/>
            <person name="Martin F."/>
            <person name="Muraguchi H."/>
            <person name="Natvig D.O."/>
            <person name="Palmerini H."/>
            <person name="Ramesh M.A."/>
            <person name="Rehmeyer C.J."/>
            <person name="Roe B.A."/>
            <person name="Shenoy N."/>
            <person name="Stanke M."/>
            <person name="Ter-Hovhannisyan V."/>
            <person name="Tunlid A."/>
            <person name="Velagapudi R."/>
            <person name="Vision T.J."/>
            <person name="Zeng Q."/>
            <person name="Zolan M.E."/>
            <person name="Pukkila P.J."/>
        </authorList>
    </citation>
    <scope>NUCLEOTIDE SEQUENCE [LARGE SCALE GENOMIC DNA]</scope>
    <source>
        <strain evidence="4">Okayama-7 / 130 / ATCC MYA-4618 / FGSC 9003</strain>
    </source>
</reference>
<dbReference type="OrthoDB" id="10252740at2759"/>
<dbReference type="Proteomes" id="UP000001861">
    <property type="component" value="Unassembled WGS sequence"/>
</dbReference>
<dbReference type="InterPro" id="IPR036397">
    <property type="entry name" value="RNaseH_sf"/>
</dbReference>
<evidence type="ECO:0000259" key="1">
    <source>
        <dbReference type="PROSITE" id="PS50821"/>
    </source>
</evidence>
<dbReference type="InterPro" id="IPR014811">
    <property type="entry name" value="ArgoL1"/>
</dbReference>
<dbReference type="AlphaFoldDB" id="A8PFS7"/>
<evidence type="ECO:0000259" key="2">
    <source>
        <dbReference type="PROSITE" id="PS50822"/>
    </source>
</evidence>
<feature type="domain" description="Piwi" evidence="2">
    <location>
        <begin position="484"/>
        <end position="710"/>
    </location>
</feature>
<dbReference type="InterPro" id="IPR012337">
    <property type="entry name" value="RNaseH-like_sf"/>
</dbReference>
<dbReference type="GeneID" id="6017661"/>
<protein>
    <submittedName>
        <fullName evidence="3">Uncharacterized protein</fullName>
    </submittedName>
</protein>
<dbReference type="Pfam" id="PF02170">
    <property type="entry name" value="PAZ"/>
    <property type="match status" value="1"/>
</dbReference>
<gene>
    <name evidence="3" type="ORF">CC1G_04846</name>
</gene>
<dbReference type="KEGG" id="cci:CC1G_04846"/>
<dbReference type="InterPro" id="IPR032474">
    <property type="entry name" value="Argonaute_N"/>
</dbReference>